<evidence type="ECO:0000313" key="3">
    <source>
        <dbReference type="Proteomes" id="UP000838763"/>
    </source>
</evidence>
<dbReference type="EMBL" id="CALLCH030000013">
    <property type="protein sequence ID" value="CAI4215898.1"/>
    <property type="molecule type" value="Genomic_DNA"/>
</dbReference>
<proteinExistence type="predicted"/>
<name>A0A9P1H4K6_9PEZI</name>
<comment type="caution">
    <text evidence="2">The sequence shown here is derived from an EMBL/GenBank/DDBJ whole genome shotgun (WGS) entry which is preliminary data.</text>
</comment>
<dbReference type="Proteomes" id="UP000838763">
    <property type="component" value="Unassembled WGS sequence"/>
</dbReference>
<keyword evidence="3" id="KW-1185">Reference proteome</keyword>
<evidence type="ECO:0000256" key="1">
    <source>
        <dbReference type="SAM" id="MobiDB-lite"/>
    </source>
</evidence>
<sequence length="485" mass="51543">MSLLHYNEDTAQSPVQHAFYKTFNLLHVPLAILAVAGSRYHLRFSTQGFRPRQIHFAERDLGAHHDQPNGYTGRHLRRYHSQCLPPLAGGDASLMAEFQASVVSSSGQNTVYAMSCTDGPCNPIAGGTGTLTFTAGPQTFHYSGELSGGMTMDWSCDLNGCPTVTAVKCVTTKILSGSTTVDISRPTETGFLPLSLDQDVAEPATITCPKTTTKPPASAPTGSDDQTSGGSSGGDESSDSDSDSGSGSGSDSGSGNGGSSSGGDGGSGAGSFWPDYADDEVTHDPDPRLRGRVRTRFLLPALLYGHEKRGSDSMPGKPPGLHWPRVSAGSCTVTEEVWDTTLIENMFCPTVTLTPTCPSALPCNEVLNPTEPWDQSHCHFLTITHTDAESYDFCATTAPCQTPLPSATHERCRQYKCRAPTDECGPDHSEVTRTMVSATITQGCNVEVYTGYDPCPVCPSCTVKDQAPTPTPTGKCRGRRSIPEE</sequence>
<feature type="compositionally biased region" description="Low complexity" evidence="1">
    <location>
        <begin position="206"/>
        <end position="229"/>
    </location>
</feature>
<accession>A0A9P1H4K6</accession>
<feature type="compositionally biased region" description="Gly residues" evidence="1">
    <location>
        <begin position="246"/>
        <end position="269"/>
    </location>
</feature>
<dbReference type="AlphaFoldDB" id="A0A9P1H4K6"/>
<evidence type="ECO:0000313" key="2">
    <source>
        <dbReference type="EMBL" id="CAI4215898.1"/>
    </source>
</evidence>
<feature type="region of interest" description="Disordered" evidence="1">
    <location>
        <begin position="206"/>
        <end position="288"/>
    </location>
</feature>
<organism evidence="2 3">
    <name type="scientific">Parascedosporium putredinis</name>
    <dbReference type="NCBI Taxonomy" id="1442378"/>
    <lineage>
        <taxon>Eukaryota</taxon>
        <taxon>Fungi</taxon>
        <taxon>Dikarya</taxon>
        <taxon>Ascomycota</taxon>
        <taxon>Pezizomycotina</taxon>
        <taxon>Sordariomycetes</taxon>
        <taxon>Hypocreomycetidae</taxon>
        <taxon>Microascales</taxon>
        <taxon>Microascaceae</taxon>
        <taxon>Parascedosporium</taxon>
    </lineage>
</organism>
<gene>
    <name evidence="2" type="ORF">PPNO1_LOCUS5572</name>
</gene>
<reference evidence="2" key="1">
    <citation type="submission" date="2022-11" db="EMBL/GenBank/DDBJ databases">
        <authorList>
            <person name="Scott C."/>
            <person name="Bruce N."/>
        </authorList>
    </citation>
    <scope>NUCLEOTIDE SEQUENCE</scope>
</reference>
<protein>
    <submittedName>
        <fullName evidence="2">Uncharacterized protein</fullName>
    </submittedName>
</protein>